<dbReference type="Gene3D" id="3.90.950.20">
    <property type="entry name" value="CinA-like"/>
    <property type="match status" value="1"/>
</dbReference>
<evidence type="ECO:0000313" key="3">
    <source>
        <dbReference type="Proteomes" id="UP000001962"/>
    </source>
</evidence>
<dbReference type="KEGG" id="aeh:Mlg_1484"/>
<dbReference type="NCBIfam" id="TIGR00199">
    <property type="entry name" value="PncC_domain"/>
    <property type="match status" value="1"/>
</dbReference>
<name>Q0A8K4_ALKEH</name>
<accession>Q0A8K4</accession>
<dbReference type="Proteomes" id="UP000001962">
    <property type="component" value="Chromosome"/>
</dbReference>
<dbReference type="HOGENOM" id="CLU_030805_1_1_6"/>
<proteinExistence type="predicted"/>
<gene>
    <name evidence="2" type="ordered locus">Mlg_1484</name>
</gene>
<dbReference type="InterPro" id="IPR036653">
    <property type="entry name" value="CinA-like_C"/>
</dbReference>
<dbReference type="AlphaFoldDB" id="Q0A8K4"/>
<evidence type="ECO:0000259" key="1">
    <source>
        <dbReference type="Pfam" id="PF02464"/>
    </source>
</evidence>
<feature type="domain" description="CinA C-terminal" evidence="1">
    <location>
        <begin position="12"/>
        <end position="162"/>
    </location>
</feature>
<dbReference type="EMBL" id="CP000453">
    <property type="protein sequence ID" value="ABI56833.1"/>
    <property type="molecule type" value="Genomic_DNA"/>
</dbReference>
<keyword evidence="3" id="KW-1185">Reference proteome</keyword>
<dbReference type="InterPro" id="IPR008136">
    <property type="entry name" value="CinA_C"/>
</dbReference>
<dbReference type="SUPFAM" id="SSF142433">
    <property type="entry name" value="CinA-like"/>
    <property type="match status" value="1"/>
</dbReference>
<dbReference type="Pfam" id="PF02464">
    <property type="entry name" value="CinA"/>
    <property type="match status" value="1"/>
</dbReference>
<evidence type="ECO:0000313" key="2">
    <source>
        <dbReference type="EMBL" id="ABI56833.1"/>
    </source>
</evidence>
<dbReference type="RefSeq" id="WP_011629228.1">
    <property type="nucleotide sequence ID" value="NC_008340.1"/>
</dbReference>
<protein>
    <submittedName>
        <fullName evidence="2">CinA domain protein</fullName>
    </submittedName>
</protein>
<sequence>MLNDDAALAERAGRLAELLTRRQWRLAVAESCTGGWIGKVITDLAGSSDWFERGWIVYSNAAKVADLGVPEALLARHGAVSAPVVEALAAGARERSGANAALSVSGVAGPTGGTAEKPVGLVWFGWALPSGRVCCERRLFAGDREAVRREAVALALDGLRERLGGDAG</sequence>
<reference evidence="3" key="1">
    <citation type="submission" date="2006-08" db="EMBL/GenBank/DDBJ databases">
        <title>Complete sequence of Alkalilimnicola ehrilichei MLHE-1.</title>
        <authorList>
            <person name="Copeland A."/>
            <person name="Lucas S."/>
            <person name="Lapidus A."/>
            <person name="Barry K."/>
            <person name="Detter J.C."/>
            <person name="Glavina del Rio T."/>
            <person name="Hammon N."/>
            <person name="Israni S."/>
            <person name="Dalin E."/>
            <person name="Tice H."/>
            <person name="Pitluck S."/>
            <person name="Sims D."/>
            <person name="Brettin T."/>
            <person name="Bruce D."/>
            <person name="Han C."/>
            <person name="Tapia R."/>
            <person name="Gilna P."/>
            <person name="Schmutz J."/>
            <person name="Larimer F."/>
            <person name="Land M."/>
            <person name="Hauser L."/>
            <person name="Kyrpides N."/>
            <person name="Mikhailova N."/>
            <person name="Oremland R.S."/>
            <person name="Hoeft S.E."/>
            <person name="Switzer-Blum J."/>
            <person name="Kulp T."/>
            <person name="King G."/>
            <person name="Tabita R."/>
            <person name="Witte B."/>
            <person name="Santini J.M."/>
            <person name="Basu P."/>
            <person name="Hollibaugh J.T."/>
            <person name="Xie G."/>
            <person name="Stolz J.F."/>
            <person name="Richardson P."/>
        </authorList>
    </citation>
    <scope>NUCLEOTIDE SEQUENCE [LARGE SCALE GENOMIC DNA]</scope>
    <source>
        <strain evidence="3">ATCC BAA-1101 / DSM 17681 / MLHE-1</strain>
    </source>
</reference>
<dbReference type="OrthoDB" id="9801454at2"/>
<organism evidence="2 3">
    <name type="scientific">Alkalilimnicola ehrlichii (strain ATCC BAA-1101 / DSM 17681 / MLHE-1)</name>
    <dbReference type="NCBI Taxonomy" id="187272"/>
    <lineage>
        <taxon>Bacteria</taxon>
        <taxon>Pseudomonadati</taxon>
        <taxon>Pseudomonadota</taxon>
        <taxon>Gammaproteobacteria</taxon>
        <taxon>Chromatiales</taxon>
        <taxon>Ectothiorhodospiraceae</taxon>
        <taxon>Alkalilimnicola</taxon>
    </lineage>
</organism>
<dbReference type="eggNOG" id="COG1546">
    <property type="taxonomic scope" value="Bacteria"/>
</dbReference>